<dbReference type="EMBL" id="JAKFHA010000001">
    <property type="protein sequence ID" value="MCF2526045.1"/>
    <property type="molecule type" value="Genomic_DNA"/>
</dbReference>
<evidence type="ECO:0000313" key="1">
    <source>
        <dbReference type="EMBL" id="MCF2526045.1"/>
    </source>
</evidence>
<comment type="caution">
    <text evidence="1">The sequence shown here is derived from an EMBL/GenBank/DDBJ whole genome shotgun (WGS) entry which is preliminary data.</text>
</comment>
<gene>
    <name evidence="1" type="ORF">LZ495_02240</name>
</gene>
<organism evidence="1 2">
    <name type="scientific">Yinghuangia soli</name>
    <dbReference type="NCBI Taxonomy" id="2908204"/>
    <lineage>
        <taxon>Bacteria</taxon>
        <taxon>Bacillati</taxon>
        <taxon>Actinomycetota</taxon>
        <taxon>Actinomycetes</taxon>
        <taxon>Kitasatosporales</taxon>
        <taxon>Streptomycetaceae</taxon>
        <taxon>Yinghuangia</taxon>
    </lineage>
</organism>
<dbReference type="Proteomes" id="UP001165378">
    <property type="component" value="Unassembled WGS sequence"/>
</dbReference>
<name>A0AA41PUD6_9ACTN</name>
<sequence>MPRTSRPGPVDGLRADTAETREALLRAGARLISRHGLGIPVSRIQQEADQRNKSAVQYHFGSVPGLAAAILRDHRMQVDARRAAALEDLGPGAEDADLRTLVGLLLRPAAEELRTPAGRDYLRLLPQVAHLARIRTGDPDAPPGQARVLDLLHLRLRQADVRDVDERLALAVQMQAAALADRARRIDDEADTDQEVSPGHDRFVELVVGMLTAALADAA</sequence>
<dbReference type="RefSeq" id="WP_235050106.1">
    <property type="nucleotide sequence ID" value="NZ_JAKFHA010000001.1"/>
</dbReference>
<dbReference type="SUPFAM" id="SSF46689">
    <property type="entry name" value="Homeodomain-like"/>
    <property type="match status" value="1"/>
</dbReference>
<accession>A0AA41PUD6</accession>
<reference evidence="1" key="1">
    <citation type="submission" date="2022-01" db="EMBL/GenBank/DDBJ databases">
        <title>Genome-Based Taxonomic Classification of the Phylum Actinobacteria.</title>
        <authorList>
            <person name="Gao Y."/>
        </authorList>
    </citation>
    <scope>NUCLEOTIDE SEQUENCE</scope>
    <source>
        <strain evidence="1">KLBMP 8922</strain>
    </source>
</reference>
<proteinExistence type="predicted"/>
<evidence type="ECO:0000313" key="2">
    <source>
        <dbReference type="Proteomes" id="UP001165378"/>
    </source>
</evidence>
<dbReference type="Gene3D" id="1.10.357.10">
    <property type="entry name" value="Tetracycline Repressor, domain 2"/>
    <property type="match status" value="1"/>
</dbReference>
<keyword evidence="2" id="KW-1185">Reference proteome</keyword>
<evidence type="ECO:0008006" key="3">
    <source>
        <dbReference type="Google" id="ProtNLM"/>
    </source>
</evidence>
<protein>
    <recommendedName>
        <fullName evidence="3">TetR family transcriptional regulator</fullName>
    </recommendedName>
</protein>
<dbReference type="AlphaFoldDB" id="A0AA41PUD6"/>
<dbReference type="InterPro" id="IPR009057">
    <property type="entry name" value="Homeodomain-like_sf"/>
</dbReference>